<dbReference type="RefSeq" id="WP_290313322.1">
    <property type="nucleotide sequence ID" value="NZ_JAUFQC010000027.1"/>
</dbReference>
<evidence type="ECO:0000313" key="1">
    <source>
        <dbReference type="EMBL" id="MDN3612048.1"/>
    </source>
</evidence>
<comment type="caution">
    <text evidence="1">The sequence shown here is derived from an EMBL/GenBank/DDBJ whole genome shotgun (WGS) entry which is preliminary data.</text>
</comment>
<sequence length="65" mass="7181">MASAQVRTGHHCSRLVYTAIGRAVASLKKASVLTLAPWVTCWLFVVGGLRCDDTEPHIELIKYCH</sequence>
<protein>
    <recommendedName>
        <fullName evidence="3">DUF3265 domain-containing protein</fullName>
    </recommendedName>
</protein>
<reference evidence="2" key="1">
    <citation type="journal article" date="2019" name="Int. J. Syst. Evol. Microbiol.">
        <title>The Global Catalogue of Microorganisms (GCM) 10K type strain sequencing project: providing services to taxonomists for standard genome sequencing and annotation.</title>
        <authorList>
            <consortium name="The Broad Institute Genomics Platform"/>
            <consortium name="The Broad Institute Genome Sequencing Center for Infectious Disease"/>
            <person name="Wu L."/>
            <person name="Ma J."/>
        </authorList>
    </citation>
    <scope>NUCLEOTIDE SEQUENCE [LARGE SCALE GENOMIC DNA]</scope>
    <source>
        <strain evidence="2">CECT 7398</strain>
    </source>
</reference>
<accession>A0ABT8BYE2</accession>
<name>A0ABT8BYE2_9VIBR</name>
<evidence type="ECO:0008006" key="3">
    <source>
        <dbReference type="Google" id="ProtNLM"/>
    </source>
</evidence>
<evidence type="ECO:0000313" key="2">
    <source>
        <dbReference type="Proteomes" id="UP001238540"/>
    </source>
</evidence>
<dbReference type="Proteomes" id="UP001238540">
    <property type="component" value="Unassembled WGS sequence"/>
</dbReference>
<gene>
    <name evidence="1" type="ORF">QWZ16_20865</name>
</gene>
<dbReference type="EMBL" id="JAUFQC010000027">
    <property type="protein sequence ID" value="MDN3612048.1"/>
    <property type="molecule type" value="Genomic_DNA"/>
</dbReference>
<organism evidence="1 2">
    <name type="scientific">Vibrio ostreicida</name>
    <dbReference type="NCBI Taxonomy" id="526588"/>
    <lineage>
        <taxon>Bacteria</taxon>
        <taxon>Pseudomonadati</taxon>
        <taxon>Pseudomonadota</taxon>
        <taxon>Gammaproteobacteria</taxon>
        <taxon>Vibrionales</taxon>
        <taxon>Vibrionaceae</taxon>
        <taxon>Vibrio</taxon>
    </lineage>
</organism>
<keyword evidence="2" id="KW-1185">Reference proteome</keyword>
<proteinExistence type="predicted"/>